<comment type="similarity">
    <text evidence="1 5">Belongs to the Frigida family.</text>
</comment>
<dbReference type="PANTHER" id="PTHR31791">
    <property type="entry name" value="FRIGIDA-LIKE PROTEIN 3-RELATED"/>
    <property type="match status" value="1"/>
</dbReference>
<evidence type="ECO:0000256" key="3">
    <source>
        <dbReference type="ARBA" id="ARBA00022782"/>
    </source>
</evidence>
<accession>A0ABQ9LBH0</accession>
<evidence type="ECO:0000313" key="8">
    <source>
        <dbReference type="EMBL" id="KAJ9163986.1"/>
    </source>
</evidence>
<evidence type="ECO:0000256" key="4">
    <source>
        <dbReference type="ARBA" id="ARBA00023089"/>
    </source>
</evidence>
<reference evidence="8" key="1">
    <citation type="journal article" date="2023" name="Plant Biotechnol. J.">
        <title>Chromosome-level wild Hevea brasiliensis genome provides new tools for genomic-assisted breeding and valuable loci to elevate rubber yield.</title>
        <authorList>
            <person name="Cheng H."/>
            <person name="Song X."/>
            <person name="Hu Y."/>
            <person name="Wu T."/>
            <person name="Yang Q."/>
            <person name="An Z."/>
            <person name="Feng S."/>
            <person name="Deng Z."/>
            <person name="Wu W."/>
            <person name="Zeng X."/>
            <person name="Tu M."/>
            <person name="Wang X."/>
            <person name="Huang H."/>
        </authorList>
    </citation>
    <scope>NUCLEOTIDE SEQUENCE</scope>
    <source>
        <strain evidence="8">MT/VB/25A 57/8</strain>
    </source>
</reference>
<dbReference type="EMBL" id="JARPOI010000013">
    <property type="protein sequence ID" value="KAJ9163986.1"/>
    <property type="molecule type" value="Genomic_DNA"/>
</dbReference>
<protein>
    <recommendedName>
        <fullName evidence="5">FRIGIDA-like protein</fullName>
    </recommendedName>
</protein>
<feature type="region of interest" description="Disordered" evidence="7">
    <location>
        <begin position="433"/>
        <end position="454"/>
    </location>
</feature>
<keyword evidence="2 5" id="KW-0217">Developmental protein</keyword>
<dbReference type="PANTHER" id="PTHR31791:SF49">
    <property type="entry name" value="INACTIVE PROTEIN FRIGIDA"/>
    <property type="match status" value="1"/>
</dbReference>
<evidence type="ECO:0000256" key="5">
    <source>
        <dbReference type="RuleBase" id="RU364012"/>
    </source>
</evidence>
<keyword evidence="6" id="KW-0175">Coiled coil</keyword>
<name>A0ABQ9LBH0_HEVBR</name>
<keyword evidence="3 5" id="KW-0221">Differentiation</keyword>
<feature type="region of interest" description="Disordered" evidence="7">
    <location>
        <begin position="22"/>
        <end position="50"/>
    </location>
</feature>
<comment type="caution">
    <text evidence="8">The sequence shown here is derived from an EMBL/GenBank/DDBJ whole genome shotgun (WGS) entry which is preliminary data.</text>
</comment>
<feature type="coiled-coil region" evidence="6">
    <location>
        <begin position="402"/>
        <end position="429"/>
    </location>
</feature>
<evidence type="ECO:0000256" key="2">
    <source>
        <dbReference type="ARBA" id="ARBA00022473"/>
    </source>
</evidence>
<keyword evidence="4 5" id="KW-0287">Flowering</keyword>
<evidence type="ECO:0000313" key="9">
    <source>
        <dbReference type="Proteomes" id="UP001174677"/>
    </source>
</evidence>
<dbReference type="Proteomes" id="UP001174677">
    <property type="component" value="Chromosome 13"/>
</dbReference>
<evidence type="ECO:0000256" key="1">
    <source>
        <dbReference type="ARBA" id="ARBA00008956"/>
    </source>
</evidence>
<gene>
    <name evidence="8" type="ORF">P3X46_023605</name>
</gene>
<evidence type="ECO:0000256" key="6">
    <source>
        <dbReference type="SAM" id="Coils"/>
    </source>
</evidence>
<dbReference type="InterPro" id="IPR012474">
    <property type="entry name" value="Frigida"/>
</dbReference>
<keyword evidence="9" id="KW-1185">Reference proteome</keyword>
<organism evidence="8 9">
    <name type="scientific">Hevea brasiliensis</name>
    <name type="common">Para rubber tree</name>
    <name type="synonym">Siphonia brasiliensis</name>
    <dbReference type="NCBI Taxonomy" id="3981"/>
    <lineage>
        <taxon>Eukaryota</taxon>
        <taxon>Viridiplantae</taxon>
        <taxon>Streptophyta</taxon>
        <taxon>Embryophyta</taxon>
        <taxon>Tracheophyta</taxon>
        <taxon>Spermatophyta</taxon>
        <taxon>Magnoliopsida</taxon>
        <taxon>eudicotyledons</taxon>
        <taxon>Gunneridae</taxon>
        <taxon>Pentapetalae</taxon>
        <taxon>rosids</taxon>
        <taxon>fabids</taxon>
        <taxon>Malpighiales</taxon>
        <taxon>Euphorbiaceae</taxon>
        <taxon>Crotonoideae</taxon>
        <taxon>Micrandreae</taxon>
        <taxon>Hevea</taxon>
    </lineage>
</organism>
<proteinExistence type="inferred from homology"/>
<sequence>MATPPLPMFTIFNSTYHPPSLAHVKQEHQSTPTPPQYQLAPPQSQVKQEPQEFSVVALQVPDRQQPKRDEPKGAHFFKSIDELCNLSAVINEFYRRFQELQNHLDFIQSTMDAALPPRPIVTAKQTTTETGTTSSAPAKSELLILCEMMCGKDLRRYLTSHLTNIRKLRAEVPSALKCAQNPAKLVLDCIGRFYLQGSRAYTKNSPMIPGRKASILVLEFFLQIIDNGIEFDSAVKQEAEQAALAWRKRLIAEGGLGKASDIDSRGLLLLVGCYGIPKAFTNEDVWDLVRMSNSKQIADVLRRSQVLVARVSDILERMMNNGMKIEAVDVAYTFGIEDKFPPQKLLTSFLRDTKEASKRRKREANNSPILLKEANEKQLAALKSVTKLLEDRKLDPVKVLPGWQLREMRDKLEKEIADLSKRIEDKVALKRKADGNEFSKKSQETKRPRFAGSPLISSPGIGLLEQRAAGHVDGSGLYNASLRMNLLDGGFSGHVNNPSVAGSVLYGSGVVSLPEHVRGTVAGGGTVMHGAGVGLSAAYSIPSTSSFAGVHREMLVDRTGQILASNGAAYGWPGVGDAAFIDGSRGQSFIHQPASGLFGPSSSIEGFVGVSNSPPIGAANRSSTSDLYRFADAVK</sequence>
<feature type="compositionally biased region" description="Basic and acidic residues" evidence="7">
    <location>
        <begin position="433"/>
        <end position="447"/>
    </location>
</feature>
<evidence type="ECO:0000256" key="7">
    <source>
        <dbReference type="SAM" id="MobiDB-lite"/>
    </source>
</evidence>
<dbReference type="Pfam" id="PF07899">
    <property type="entry name" value="Frigida"/>
    <property type="match status" value="1"/>
</dbReference>